<dbReference type="InterPro" id="IPR004358">
    <property type="entry name" value="Sig_transdc_His_kin-like_C"/>
</dbReference>
<dbReference type="Gene3D" id="3.30.565.10">
    <property type="entry name" value="Histidine kinase-like ATPase, C-terminal domain"/>
    <property type="match status" value="1"/>
</dbReference>
<dbReference type="EC" id="2.7.13.3" evidence="2"/>
<dbReference type="SMART" id="SM00387">
    <property type="entry name" value="HATPase_c"/>
    <property type="match status" value="1"/>
</dbReference>
<reference evidence="11" key="1">
    <citation type="submission" date="2018-08" db="EMBL/GenBank/DDBJ databases">
        <title>Mucilaginibacter sp. MYSH2.</title>
        <authorList>
            <person name="Seo T."/>
        </authorList>
    </citation>
    <scope>NUCLEOTIDE SEQUENCE [LARGE SCALE GENOMIC DNA]</scope>
    <source>
        <strain evidence="11">KIRAN</strain>
    </source>
</reference>
<dbReference type="GO" id="GO:0000160">
    <property type="term" value="P:phosphorelay signal transduction system"/>
    <property type="evidence" value="ECO:0007669"/>
    <property type="project" value="UniProtKB-KW"/>
</dbReference>
<feature type="domain" description="Histidine kinase" evidence="9">
    <location>
        <begin position="231"/>
        <end position="452"/>
    </location>
</feature>
<sequence length="452" mass="50610">MGFKHYKLQVLLRILLLCASVFILARLEFGIALRSTIIGLSLAIVLQVWLLMRYLHRSDKLFLRFLNAIKYDDFTEQFHLSNEGKTQRALAESLNGVMDKFRSIRAEKEANLQYFELIVHHIGIGIISFKPDGRILLMNHAAKKLLKVGRTNQVQELEPLSPQLVFGLMELHSGGRALVPVRVGSSNQANLSVHVVEMSLLGEQIRLASLQNIQSELEENEMEAWNKLIRVLTHEIMNSVTPIASLSASASEEISSYTDTDAEEITLLREELQDVGQCLQTISRRSDGLIKFVNEFRSLTTITMPHLSRFNVAELLQETKTLLREQLAAQHIILSIETPGENLLLEADRSMIAQVLINLIKNAMEAVSEQDDGRITLEAALDARSRVTIKVTDNGPGMTPEALSKIFIPFYTTKKQGSGIGLSLSRQIMRLHRGSVQATSELGKGTAFVLIF</sequence>
<keyword evidence="6" id="KW-0067">ATP-binding</keyword>
<comment type="caution">
    <text evidence="10">The sequence shown here is derived from an EMBL/GenBank/DDBJ whole genome shotgun (WGS) entry which is preliminary data.</text>
</comment>
<evidence type="ECO:0000256" key="5">
    <source>
        <dbReference type="ARBA" id="ARBA00022777"/>
    </source>
</evidence>
<evidence type="ECO:0000259" key="9">
    <source>
        <dbReference type="PROSITE" id="PS50109"/>
    </source>
</evidence>
<evidence type="ECO:0000256" key="1">
    <source>
        <dbReference type="ARBA" id="ARBA00000085"/>
    </source>
</evidence>
<protein>
    <recommendedName>
        <fullName evidence="2">histidine kinase</fullName>
        <ecNumber evidence="2">2.7.13.3</ecNumber>
    </recommendedName>
</protein>
<dbReference type="PANTHER" id="PTHR43065">
    <property type="entry name" value="SENSOR HISTIDINE KINASE"/>
    <property type="match status" value="1"/>
</dbReference>
<keyword evidence="7" id="KW-0902">Two-component regulatory system</keyword>
<dbReference type="InterPro" id="IPR003594">
    <property type="entry name" value="HATPase_dom"/>
</dbReference>
<dbReference type="EMBL" id="QWGE01000002">
    <property type="protein sequence ID" value="RIJ41907.1"/>
    <property type="molecule type" value="Genomic_DNA"/>
</dbReference>
<proteinExistence type="predicted"/>
<dbReference type="InterPro" id="IPR036890">
    <property type="entry name" value="HATPase_C_sf"/>
</dbReference>
<feature type="transmembrane region" description="Helical" evidence="8">
    <location>
        <begin position="12"/>
        <end position="31"/>
    </location>
</feature>
<comment type="catalytic activity">
    <reaction evidence="1">
        <text>ATP + protein L-histidine = ADP + protein N-phospho-L-histidine.</text>
        <dbReference type="EC" id="2.7.13.3"/>
    </reaction>
</comment>
<dbReference type="AlphaFoldDB" id="A0A399SJ43"/>
<evidence type="ECO:0000256" key="7">
    <source>
        <dbReference type="ARBA" id="ARBA00023012"/>
    </source>
</evidence>
<evidence type="ECO:0000256" key="8">
    <source>
        <dbReference type="SAM" id="Phobius"/>
    </source>
</evidence>
<dbReference type="PANTHER" id="PTHR43065:SF46">
    <property type="entry name" value="C4-DICARBOXYLATE TRANSPORT SENSOR PROTEIN DCTB"/>
    <property type="match status" value="1"/>
</dbReference>
<keyword evidence="3" id="KW-0808">Transferase</keyword>
<keyword evidence="5 10" id="KW-0418">Kinase</keyword>
<evidence type="ECO:0000256" key="2">
    <source>
        <dbReference type="ARBA" id="ARBA00012438"/>
    </source>
</evidence>
<keyword evidence="4" id="KW-0547">Nucleotide-binding</keyword>
<evidence type="ECO:0000256" key="6">
    <source>
        <dbReference type="ARBA" id="ARBA00022840"/>
    </source>
</evidence>
<dbReference type="Pfam" id="PF02518">
    <property type="entry name" value="HATPase_c"/>
    <property type="match status" value="1"/>
</dbReference>
<keyword evidence="8" id="KW-0812">Transmembrane</keyword>
<keyword evidence="8" id="KW-0472">Membrane</keyword>
<dbReference type="GO" id="GO:0004673">
    <property type="term" value="F:protein histidine kinase activity"/>
    <property type="evidence" value="ECO:0007669"/>
    <property type="project" value="UniProtKB-EC"/>
</dbReference>
<dbReference type="Gene3D" id="3.30.450.20">
    <property type="entry name" value="PAS domain"/>
    <property type="match status" value="1"/>
</dbReference>
<dbReference type="SUPFAM" id="SSF55785">
    <property type="entry name" value="PYP-like sensor domain (PAS domain)"/>
    <property type="match status" value="1"/>
</dbReference>
<dbReference type="RefSeq" id="WP_119431651.1">
    <property type="nucleotide sequence ID" value="NZ_QWGE01000002.1"/>
</dbReference>
<organism evidence="10 11">
    <name type="scientific">Pontibacter oryzae</name>
    <dbReference type="NCBI Taxonomy" id="2304593"/>
    <lineage>
        <taxon>Bacteria</taxon>
        <taxon>Pseudomonadati</taxon>
        <taxon>Bacteroidota</taxon>
        <taxon>Cytophagia</taxon>
        <taxon>Cytophagales</taxon>
        <taxon>Hymenobacteraceae</taxon>
        <taxon>Pontibacter</taxon>
    </lineage>
</organism>
<evidence type="ECO:0000313" key="11">
    <source>
        <dbReference type="Proteomes" id="UP000266005"/>
    </source>
</evidence>
<dbReference type="GO" id="GO:0005524">
    <property type="term" value="F:ATP binding"/>
    <property type="evidence" value="ECO:0007669"/>
    <property type="project" value="UniProtKB-KW"/>
</dbReference>
<dbReference type="InterPro" id="IPR035965">
    <property type="entry name" value="PAS-like_dom_sf"/>
</dbReference>
<evidence type="ECO:0000256" key="3">
    <source>
        <dbReference type="ARBA" id="ARBA00022679"/>
    </source>
</evidence>
<keyword evidence="8" id="KW-1133">Transmembrane helix</keyword>
<dbReference type="Proteomes" id="UP000266005">
    <property type="component" value="Unassembled WGS sequence"/>
</dbReference>
<evidence type="ECO:0000256" key="4">
    <source>
        <dbReference type="ARBA" id="ARBA00022741"/>
    </source>
</evidence>
<accession>A0A399SJ43</accession>
<dbReference type="PROSITE" id="PS50109">
    <property type="entry name" value="HIS_KIN"/>
    <property type="match status" value="1"/>
</dbReference>
<dbReference type="InterPro" id="IPR005467">
    <property type="entry name" value="His_kinase_dom"/>
</dbReference>
<evidence type="ECO:0000313" key="10">
    <source>
        <dbReference type="EMBL" id="RIJ41907.1"/>
    </source>
</evidence>
<dbReference type="SUPFAM" id="SSF55874">
    <property type="entry name" value="ATPase domain of HSP90 chaperone/DNA topoisomerase II/histidine kinase"/>
    <property type="match status" value="1"/>
</dbReference>
<dbReference type="PRINTS" id="PR00344">
    <property type="entry name" value="BCTRLSENSOR"/>
</dbReference>
<name>A0A399SJ43_9BACT</name>
<dbReference type="OrthoDB" id="1931120at2"/>
<feature type="transmembrane region" description="Helical" evidence="8">
    <location>
        <begin position="37"/>
        <end position="55"/>
    </location>
</feature>
<gene>
    <name evidence="10" type="ORF">D1627_07830</name>
</gene>
<keyword evidence="11" id="KW-1185">Reference proteome</keyword>